<dbReference type="CDD" id="cd03028">
    <property type="entry name" value="GRX_PICOT_like"/>
    <property type="match status" value="1"/>
</dbReference>
<keyword evidence="5" id="KW-0676">Redox-active center</keyword>
<proteinExistence type="predicted"/>
<dbReference type="InterPro" id="IPR033658">
    <property type="entry name" value="GRX_PICOT-like"/>
</dbReference>
<evidence type="ECO:0000259" key="6">
    <source>
        <dbReference type="PROSITE" id="PS50206"/>
    </source>
</evidence>
<evidence type="ECO:0000256" key="5">
    <source>
        <dbReference type="ARBA" id="ARBA00023284"/>
    </source>
</evidence>
<name>A0A381PIX8_9ZZZZ</name>
<dbReference type="InterPro" id="IPR036873">
    <property type="entry name" value="Rhodanese-like_dom_sf"/>
</dbReference>
<dbReference type="Pfam" id="PF00581">
    <property type="entry name" value="Rhodanese"/>
    <property type="match status" value="1"/>
</dbReference>
<dbReference type="InterPro" id="IPR002109">
    <property type="entry name" value="Glutaredoxin"/>
</dbReference>
<dbReference type="PANTHER" id="PTHR10293:SF16">
    <property type="entry name" value="GLUTAREDOXIN-RELATED PROTEIN 5, MITOCHONDRIAL"/>
    <property type="match status" value="1"/>
</dbReference>
<dbReference type="Gene3D" id="3.40.30.10">
    <property type="entry name" value="Glutaredoxin"/>
    <property type="match status" value="1"/>
</dbReference>
<keyword evidence="2" id="KW-0479">Metal-binding</keyword>
<dbReference type="AlphaFoldDB" id="A0A381PIX8"/>
<reference evidence="7" key="1">
    <citation type="submission" date="2018-05" db="EMBL/GenBank/DDBJ databases">
        <authorList>
            <person name="Lanie J.A."/>
            <person name="Ng W.-L."/>
            <person name="Kazmierczak K.M."/>
            <person name="Andrzejewski T.M."/>
            <person name="Davidsen T.M."/>
            <person name="Wayne K.J."/>
            <person name="Tettelin H."/>
            <person name="Glass J.I."/>
            <person name="Rusch D."/>
            <person name="Podicherti R."/>
            <person name="Tsui H.-C.T."/>
            <person name="Winkler M.E."/>
        </authorList>
    </citation>
    <scope>NUCLEOTIDE SEQUENCE</scope>
</reference>
<dbReference type="SUPFAM" id="SSF52833">
    <property type="entry name" value="Thioredoxin-like"/>
    <property type="match status" value="1"/>
</dbReference>
<dbReference type="InterPro" id="IPR001763">
    <property type="entry name" value="Rhodanese-like_dom"/>
</dbReference>
<keyword evidence="1" id="KW-0001">2Fe-2S</keyword>
<gene>
    <name evidence="7" type="ORF">METZ01_LOCUS18913</name>
</gene>
<evidence type="ECO:0000256" key="3">
    <source>
        <dbReference type="ARBA" id="ARBA00023004"/>
    </source>
</evidence>
<dbReference type="PROSITE" id="PS50206">
    <property type="entry name" value="RHODANESE_3"/>
    <property type="match status" value="1"/>
</dbReference>
<evidence type="ECO:0000256" key="2">
    <source>
        <dbReference type="ARBA" id="ARBA00022723"/>
    </source>
</evidence>
<protein>
    <recommendedName>
        <fullName evidence="6">Rhodanese domain-containing protein</fullName>
    </recommendedName>
</protein>
<dbReference type="GO" id="GO:0051537">
    <property type="term" value="F:2 iron, 2 sulfur cluster binding"/>
    <property type="evidence" value="ECO:0007669"/>
    <property type="project" value="UniProtKB-KW"/>
</dbReference>
<organism evidence="7">
    <name type="scientific">marine metagenome</name>
    <dbReference type="NCBI Taxonomy" id="408172"/>
    <lineage>
        <taxon>unclassified sequences</taxon>
        <taxon>metagenomes</taxon>
        <taxon>ecological metagenomes</taxon>
    </lineage>
</organism>
<sequence length="241" mass="26723">MQFKVISPNVESTGSAGTDPQAQIEQMLSGNPVFLFMKGTPESPQCGFSGKVTNILNSWKVPFKSFNVLSDESIRQGIKDYANWQTIPQLYINKEFVGGSDVVEEMSNNGELGELLNEAFPEMKITPPPPPAEVREVAALEAAVILKENPDIRLLDVRTPQEREAACLENSVLLDQELVEEMLDTWDQDTAMMFICHVGERSRQAAQYFAAQGFQQVYNISDGIHGWSSSVDSAIPLYQSS</sequence>
<dbReference type="NCBIfam" id="TIGR00365">
    <property type="entry name" value="Grx4 family monothiol glutaredoxin"/>
    <property type="match status" value="1"/>
</dbReference>
<evidence type="ECO:0000256" key="4">
    <source>
        <dbReference type="ARBA" id="ARBA00023014"/>
    </source>
</evidence>
<dbReference type="InterPro" id="IPR004480">
    <property type="entry name" value="Monothiol_GRX-rel"/>
</dbReference>
<dbReference type="FunFam" id="3.40.30.10:FF:000005">
    <property type="entry name" value="Glutaredoxin 5"/>
    <property type="match status" value="1"/>
</dbReference>
<dbReference type="PANTHER" id="PTHR10293">
    <property type="entry name" value="GLUTAREDOXIN FAMILY MEMBER"/>
    <property type="match status" value="1"/>
</dbReference>
<dbReference type="SMART" id="SM00450">
    <property type="entry name" value="RHOD"/>
    <property type="match status" value="1"/>
</dbReference>
<keyword evidence="3" id="KW-0408">Iron</keyword>
<dbReference type="Gene3D" id="3.40.250.10">
    <property type="entry name" value="Rhodanese-like domain"/>
    <property type="match status" value="1"/>
</dbReference>
<dbReference type="InterPro" id="IPR036249">
    <property type="entry name" value="Thioredoxin-like_sf"/>
</dbReference>
<dbReference type="PROSITE" id="PS51354">
    <property type="entry name" value="GLUTAREDOXIN_2"/>
    <property type="match status" value="1"/>
</dbReference>
<dbReference type="SUPFAM" id="SSF52821">
    <property type="entry name" value="Rhodanese/Cell cycle control phosphatase"/>
    <property type="match status" value="1"/>
</dbReference>
<dbReference type="EMBL" id="UINC01000974">
    <property type="protein sequence ID" value="SUZ66059.1"/>
    <property type="molecule type" value="Genomic_DNA"/>
</dbReference>
<evidence type="ECO:0000256" key="1">
    <source>
        <dbReference type="ARBA" id="ARBA00022714"/>
    </source>
</evidence>
<dbReference type="GO" id="GO:0046872">
    <property type="term" value="F:metal ion binding"/>
    <property type="evidence" value="ECO:0007669"/>
    <property type="project" value="UniProtKB-KW"/>
</dbReference>
<evidence type="ECO:0000313" key="7">
    <source>
        <dbReference type="EMBL" id="SUZ66059.1"/>
    </source>
</evidence>
<accession>A0A381PIX8</accession>
<dbReference type="Pfam" id="PF00462">
    <property type="entry name" value="Glutaredoxin"/>
    <property type="match status" value="1"/>
</dbReference>
<feature type="domain" description="Rhodanese" evidence="6">
    <location>
        <begin position="148"/>
        <end position="236"/>
    </location>
</feature>
<dbReference type="GO" id="GO:0005739">
    <property type="term" value="C:mitochondrion"/>
    <property type="evidence" value="ECO:0007669"/>
    <property type="project" value="UniProtKB-ARBA"/>
</dbReference>
<keyword evidence="4" id="KW-0411">Iron-sulfur</keyword>